<keyword evidence="2" id="KW-1185">Reference proteome</keyword>
<evidence type="ECO:0000313" key="2">
    <source>
        <dbReference type="Proteomes" id="UP000198636"/>
    </source>
</evidence>
<dbReference type="RefSeq" id="WP_091542442.1">
    <property type="nucleotide sequence ID" value="NZ_FMUS01000010.1"/>
</dbReference>
<dbReference type="AlphaFoldDB" id="A0A1G5GTI2"/>
<dbReference type="STRING" id="1120976.SAMN03080606_01773"/>
<name>A0A1G5GTI2_9FIRM</name>
<proteinExistence type="predicted"/>
<evidence type="ECO:0000313" key="1">
    <source>
        <dbReference type="EMBL" id="SCY54866.1"/>
    </source>
</evidence>
<protein>
    <submittedName>
        <fullName evidence="1">TIGR04076 family protein</fullName>
    </submittedName>
</protein>
<dbReference type="EMBL" id="FMUS01000010">
    <property type="protein sequence ID" value="SCY54866.1"/>
    <property type="molecule type" value="Genomic_DNA"/>
</dbReference>
<dbReference type="InterPro" id="IPR023811">
    <property type="entry name" value="CHP04076"/>
</dbReference>
<accession>A0A1G5GTI2</accession>
<reference evidence="1 2" key="1">
    <citation type="submission" date="2016-10" db="EMBL/GenBank/DDBJ databases">
        <authorList>
            <person name="de Groot N.N."/>
        </authorList>
    </citation>
    <scope>NUCLEOTIDE SEQUENCE [LARGE SCALE GENOMIC DNA]</scope>
    <source>
        <strain evidence="1 2">DSM 18978</strain>
    </source>
</reference>
<sequence length="84" mass="9651">MPKVKLTIVESHCRSGCHIKNESYIVEDICPPICHELWNNIYPNICVLLNGGNLDYGNIKEKKFEMTCPDNSRVVIRGEVLEEF</sequence>
<dbReference type="OrthoDB" id="1711134at2"/>
<organism evidence="1 2">
    <name type="scientific">Alkaliphilus peptidifermentans DSM 18978</name>
    <dbReference type="NCBI Taxonomy" id="1120976"/>
    <lineage>
        <taxon>Bacteria</taxon>
        <taxon>Bacillati</taxon>
        <taxon>Bacillota</taxon>
        <taxon>Clostridia</taxon>
        <taxon>Peptostreptococcales</taxon>
        <taxon>Natronincolaceae</taxon>
        <taxon>Alkaliphilus</taxon>
    </lineage>
</organism>
<dbReference type="NCBIfam" id="TIGR04076">
    <property type="entry name" value="TIGR04076 family protein"/>
    <property type="match status" value="1"/>
</dbReference>
<gene>
    <name evidence="1" type="ORF">SAMN03080606_01773</name>
</gene>
<dbReference type="Proteomes" id="UP000198636">
    <property type="component" value="Unassembled WGS sequence"/>
</dbReference>